<organism evidence="9 10">
    <name type="scientific">Halobacteriovorax marinus (strain ATCC BAA-682 / DSM 15412 / SJ)</name>
    <name type="common">Bacteriovorax marinus</name>
    <dbReference type="NCBI Taxonomy" id="862908"/>
    <lineage>
        <taxon>Bacteria</taxon>
        <taxon>Pseudomonadati</taxon>
        <taxon>Bdellovibrionota</taxon>
        <taxon>Bacteriovoracia</taxon>
        <taxon>Bacteriovoracales</taxon>
        <taxon>Halobacteriovoraceae</taxon>
        <taxon>Halobacteriovorax</taxon>
    </lineage>
</organism>
<dbReference type="Gene3D" id="2.40.37.10">
    <property type="entry name" value="Lyase, Ornithine Decarboxylase, Chain A, domain 1"/>
    <property type="match status" value="1"/>
</dbReference>
<dbReference type="RefSeq" id="WP_014244767.1">
    <property type="nucleotide sequence ID" value="NC_016620.1"/>
</dbReference>
<dbReference type="PANTHER" id="PTHR43727:SF2">
    <property type="entry name" value="GROUP IV DECARBOXYLASE"/>
    <property type="match status" value="1"/>
</dbReference>
<comment type="cofactor">
    <cofactor evidence="1 6 7">
        <name>pyridoxal 5'-phosphate</name>
        <dbReference type="ChEBI" id="CHEBI:597326"/>
    </cofactor>
</comment>
<feature type="domain" description="Orn/DAP/Arg decarboxylase 2 N-terminal" evidence="8">
    <location>
        <begin position="44"/>
        <end position="291"/>
    </location>
</feature>
<feature type="active site" description="Proton donor" evidence="6">
    <location>
        <position position="353"/>
    </location>
</feature>
<dbReference type="Proteomes" id="UP000008963">
    <property type="component" value="Chromosome"/>
</dbReference>
<evidence type="ECO:0000256" key="4">
    <source>
        <dbReference type="ARBA" id="ARBA00023239"/>
    </source>
</evidence>
<evidence type="ECO:0000256" key="7">
    <source>
        <dbReference type="RuleBase" id="RU003738"/>
    </source>
</evidence>
<keyword evidence="7" id="KW-0028">Amino-acid biosynthesis</keyword>
<accession>E1X3R0</accession>
<dbReference type="Pfam" id="PF02784">
    <property type="entry name" value="Orn_Arg_deC_N"/>
    <property type="match status" value="1"/>
</dbReference>
<dbReference type="InterPro" id="IPR000183">
    <property type="entry name" value="Orn/DAP/Arg_de-COase"/>
</dbReference>
<dbReference type="UniPathway" id="UPA00034">
    <property type="reaction ID" value="UER00027"/>
</dbReference>
<dbReference type="InterPro" id="IPR002986">
    <property type="entry name" value="DAP_deCOOHase_LysA"/>
</dbReference>
<dbReference type="NCBIfam" id="TIGR01048">
    <property type="entry name" value="lysA"/>
    <property type="match status" value="1"/>
</dbReference>
<feature type="modified residue" description="N6-(pyridoxal phosphate)lysine" evidence="6">
    <location>
        <position position="68"/>
    </location>
</feature>
<dbReference type="GO" id="GO:0009089">
    <property type="term" value="P:lysine biosynthetic process via diaminopimelate"/>
    <property type="evidence" value="ECO:0007669"/>
    <property type="project" value="UniProtKB-UniRule"/>
</dbReference>
<keyword evidence="7" id="KW-0457">Lysine biosynthesis</keyword>
<evidence type="ECO:0000256" key="3">
    <source>
        <dbReference type="ARBA" id="ARBA00022898"/>
    </source>
</evidence>
<name>E1X3R0_HALMS</name>
<keyword evidence="2 7" id="KW-0210">Decarboxylase</keyword>
<dbReference type="GO" id="GO:0008836">
    <property type="term" value="F:diaminopimelate decarboxylase activity"/>
    <property type="evidence" value="ECO:0007669"/>
    <property type="project" value="UniProtKB-UniRule"/>
</dbReference>
<dbReference type="PRINTS" id="PR01179">
    <property type="entry name" value="ODADCRBXLASE"/>
</dbReference>
<keyword evidence="3 6" id="KW-0663">Pyridoxal phosphate</keyword>
<dbReference type="SUPFAM" id="SSF51419">
    <property type="entry name" value="PLP-binding barrel"/>
    <property type="match status" value="1"/>
</dbReference>
<evidence type="ECO:0000256" key="6">
    <source>
        <dbReference type="PIRSR" id="PIRSR600183-50"/>
    </source>
</evidence>
<dbReference type="InterPro" id="IPR022644">
    <property type="entry name" value="De-COase2_N"/>
</dbReference>
<dbReference type="Gene3D" id="3.20.20.10">
    <property type="entry name" value="Alanine racemase"/>
    <property type="match status" value="1"/>
</dbReference>
<dbReference type="OrthoDB" id="5289695at2"/>
<dbReference type="InterPro" id="IPR009006">
    <property type="entry name" value="Ala_racemase/Decarboxylase_C"/>
</dbReference>
<proteinExistence type="predicted"/>
<dbReference type="InterPro" id="IPR029066">
    <property type="entry name" value="PLP-binding_barrel"/>
</dbReference>
<dbReference type="STRING" id="862908.BMS_2183"/>
<evidence type="ECO:0000313" key="9">
    <source>
        <dbReference type="EMBL" id="CBW26989.1"/>
    </source>
</evidence>
<dbReference type="EC" id="4.1.1.20" evidence="5 7"/>
<dbReference type="FunFam" id="3.20.20.10:FF:000003">
    <property type="entry name" value="Diaminopimelate decarboxylase"/>
    <property type="match status" value="1"/>
</dbReference>
<protein>
    <recommendedName>
        <fullName evidence="5 7">Diaminopimelate decarboxylase</fullName>
        <ecNumber evidence="5 7">4.1.1.20</ecNumber>
    </recommendedName>
</protein>
<evidence type="ECO:0000313" key="10">
    <source>
        <dbReference type="Proteomes" id="UP000008963"/>
    </source>
</evidence>
<dbReference type="KEGG" id="bmx:BMS_2183"/>
<evidence type="ECO:0000256" key="2">
    <source>
        <dbReference type="ARBA" id="ARBA00022793"/>
    </source>
</evidence>
<evidence type="ECO:0000256" key="1">
    <source>
        <dbReference type="ARBA" id="ARBA00001933"/>
    </source>
</evidence>
<reference evidence="10" key="1">
    <citation type="journal article" date="2013" name="ISME J.">
        <title>A small predatory core genome in the divergent marine Bacteriovorax marinus SJ and the terrestrial Bdellovibrio bacteriovorus.</title>
        <authorList>
            <person name="Crossman L.C."/>
            <person name="Chen H."/>
            <person name="Cerdeno-Tarraga A.M."/>
            <person name="Brooks K."/>
            <person name="Quail M.A."/>
            <person name="Pineiro S.A."/>
            <person name="Hobley L."/>
            <person name="Sockett R.E."/>
            <person name="Bentley S.D."/>
            <person name="Parkhill J."/>
            <person name="Williams H.N."/>
            <person name="Stine O.C."/>
        </authorList>
    </citation>
    <scope>NUCLEOTIDE SEQUENCE [LARGE SCALE GENOMIC DNA]</scope>
    <source>
        <strain evidence="10">ATCC BAA-682 / DSM 15412 / SJ</strain>
    </source>
</reference>
<keyword evidence="10" id="KW-1185">Reference proteome</keyword>
<dbReference type="PATRIC" id="fig|862908.3.peg.2077"/>
<dbReference type="CDD" id="cd06828">
    <property type="entry name" value="PLPDE_III_DapDC"/>
    <property type="match status" value="1"/>
</dbReference>
<evidence type="ECO:0000256" key="5">
    <source>
        <dbReference type="NCBIfam" id="TIGR01048"/>
    </source>
</evidence>
<comment type="catalytic activity">
    <reaction evidence="7">
        <text>meso-2,6-diaminopimelate + H(+) = L-lysine + CO2</text>
        <dbReference type="Rhea" id="RHEA:15101"/>
        <dbReference type="ChEBI" id="CHEBI:15378"/>
        <dbReference type="ChEBI" id="CHEBI:16526"/>
        <dbReference type="ChEBI" id="CHEBI:32551"/>
        <dbReference type="ChEBI" id="CHEBI:57791"/>
        <dbReference type="EC" id="4.1.1.20"/>
    </reaction>
</comment>
<comment type="pathway">
    <text evidence="7">Amino-acid biosynthesis; L-lysine biosynthesis via DAP pathway; L-lysine from DL-2,6-diaminopimelate: step 1/1.</text>
</comment>
<dbReference type="HOGENOM" id="CLU_026444_0_1_7"/>
<dbReference type="AlphaFoldDB" id="E1X3R0"/>
<sequence>MKITNHPSLSYKRNELFINDYNLHSITKDLKTPFYLYSLEALQRNFENFKTEAQSNGLKNPLICYALKANSNIRLLKTLKSLGAGADIVSGGELKQALKAKIPAQKIVFSGVGKNESEIELALTCHPEGIYSFNVESIEELEMISSIAQRLNKTARVALRLNPQVNVKTHKHISTGGKSHKFGILKRDIEQALLKKKLWKSVSLVGLSMHIGSQLTCLKATRKALIELCRLCNSCNQLEFIDVGGGLGVPYNEDHPLSTLSEYMELIAKITQRELKEELRIVFEPGRYIAANCGVLITEVIRSKSSEENKFIIVDGGMNDFVRSSLYGAYHHVLPLKKRPSKLSTCHVVGPICETADSFASNRELPLLKAKDRICIADVGAYGSSMGSTYNMREKTREYIIDLKGEVRR</sequence>
<evidence type="ECO:0000259" key="8">
    <source>
        <dbReference type="Pfam" id="PF02784"/>
    </source>
</evidence>
<dbReference type="eggNOG" id="COG0019">
    <property type="taxonomic scope" value="Bacteria"/>
</dbReference>
<keyword evidence="4 7" id="KW-0456">Lyase</keyword>
<dbReference type="PROSITE" id="PS00878">
    <property type="entry name" value="ODR_DC_2_1"/>
    <property type="match status" value="1"/>
</dbReference>
<gene>
    <name evidence="9" type="primary">lysA</name>
    <name evidence="9" type="ordered locus">BMS_2183</name>
</gene>
<dbReference type="PRINTS" id="PR01181">
    <property type="entry name" value="DAPDCRBXLASE"/>
</dbReference>
<dbReference type="SUPFAM" id="SSF50621">
    <property type="entry name" value="Alanine racemase C-terminal domain-like"/>
    <property type="match status" value="1"/>
</dbReference>
<dbReference type="EMBL" id="FQ312005">
    <property type="protein sequence ID" value="CBW26989.1"/>
    <property type="molecule type" value="Genomic_DNA"/>
</dbReference>
<dbReference type="InterPro" id="IPR022653">
    <property type="entry name" value="De-COase2_pyr-phos_BS"/>
</dbReference>
<dbReference type="PANTHER" id="PTHR43727">
    <property type="entry name" value="DIAMINOPIMELATE DECARBOXYLASE"/>
    <property type="match status" value="1"/>
</dbReference>